<evidence type="ECO:0000256" key="1">
    <source>
        <dbReference type="SAM" id="SignalP"/>
    </source>
</evidence>
<dbReference type="SUPFAM" id="SSF49401">
    <property type="entry name" value="Bacterial adhesins"/>
    <property type="match status" value="1"/>
</dbReference>
<feature type="signal peptide" evidence="1">
    <location>
        <begin position="1"/>
        <end position="26"/>
    </location>
</feature>
<name>A0A4D6XF85_PSEPU</name>
<dbReference type="Gene3D" id="2.60.40.1090">
    <property type="entry name" value="Fimbrial-type adhesion domain"/>
    <property type="match status" value="1"/>
</dbReference>
<dbReference type="Pfam" id="PF00419">
    <property type="entry name" value="Fimbrial"/>
    <property type="match status" value="1"/>
</dbReference>
<dbReference type="InterPro" id="IPR008966">
    <property type="entry name" value="Adhesion_dom_sf"/>
</dbReference>
<dbReference type="Gene3D" id="2.60.40.3310">
    <property type="match status" value="1"/>
</dbReference>
<organism evidence="3 4">
    <name type="scientific">Pseudomonas putida</name>
    <name type="common">Arthrobacter siderocapsulatus</name>
    <dbReference type="NCBI Taxonomy" id="303"/>
    <lineage>
        <taxon>Bacteria</taxon>
        <taxon>Pseudomonadati</taxon>
        <taxon>Pseudomonadota</taxon>
        <taxon>Gammaproteobacteria</taxon>
        <taxon>Pseudomonadales</taxon>
        <taxon>Pseudomonadaceae</taxon>
        <taxon>Pseudomonas</taxon>
    </lineage>
</organism>
<dbReference type="EMBL" id="CP039371">
    <property type="protein sequence ID" value="QCI11365.1"/>
    <property type="molecule type" value="Genomic_DNA"/>
</dbReference>
<dbReference type="PROSITE" id="PS51257">
    <property type="entry name" value="PROKAR_LIPOPROTEIN"/>
    <property type="match status" value="1"/>
</dbReference>
<dbReference type="InterPro" id="IPR050263">
    <property type="entry name" value="Bact_Fimbrial_Adh_Pro"/>
</dbReference>
<evidence type="ECO:0000313" key="4">
    <source>
        <dbReference type="Proteomes" id="UP000298551"/>
    </source>
</evidence>
<feature type="chain" id="PRO_5020961617" evidence="1">
    <location>
        <begin position="27"/>
        <end position="359"/>
    </location>
</feature>
<reference evidence="4" key="1">
    <citation type="submission" date="2019-04" db="EMBL/GenBank/DDBJ databases">
        <title>Genome sequence of Pseudomonas putida 1290, an auxin catabolizing strain.</title>
        <authorList>
            <person name="Laird T.S."/>
            <person name="Leveau J.H.J."/>
        </authorList>
    </citation>
    <scope>NUCLEOTIDE SEQUENCE [LARGE SCALE GENOMIC DNA]</scope>
    <source>
        <strain evidence="4">1290</strain>
    </source>
</reference>
<dbReference type="PANTHER" id="PTHR33420">
    <property type="entry name" value="FIMBRIAL SUBUNIT ELFA-RELATED"/>
    <property type="match status" value="1"/>
</dbReference>
<dbReference type="GO" id="GO:0043709">
    <property type="term" value="P:cell adhesion involved in single-species biofilm formation"/>
    <property type="evidence" value="ECO:0007669"/>
    <property type="project" value="TreeGrafter"/>
</dbReference>
<evidence type="ECO:0000259" key="2">
    <source>
        <dbReference type="Pfam" id="PF00419"/>
    </source>
</evidence>
<protein>
    <submittedName>
        <fullName evidence="3">Type 1 fimbrial protein</fullName>
    </submittedName>
</protein>
<dbReference type="OrthoDB" id="6496051at2"/>
<dbReference type="RefSeq" id="WP_136913542.1">
    <property type="nucleotide sequence ID" value="NZ_CP039371.1"/>
</dbReference>
<proteinExistence type="predicted"/>
<keyword evidence="1" id="KW-0732">Signal</keyword>
<dbReference type="AlphaFoldDB" id="A0A4D6XF85"/>
<dbReference type="PANTHER" id="PTHR33420:SF26">
    <property type="entry name" value="FIMBRIAL SUBUNIT"/>
    <property type="match status" value="1"/>
</dbReference>
<gene>
    <name evidence="3" type="ORF">E6B08_08120</name>
</gene>
<evidence type="ECO:0000313" key="3">
    <source>
        <dbReference type="EMBL" id="QCI11365.1"/>
    </source>
</evidence>
<dbReference type="InterPro" id="IPR000259">
    <property type="entry name" value="Adhesion_dom_fimbrial"/>
</dbReference>
<feature type="domain" description="Fimbrial-type adhesion" evidence="2">
    <location>
        <begin position="207"/>
        <end position="358"/>
    </location>
</feature>
<accession>A0A4D6XF85</accession>
<dbReference type="GO" id="GO:0009289">
    <property type="term" value="C:pilus"/>
    <property type="evidence" value="ECO:0007669"/>
    <property type="project" value="InterPro"/>
</dbReference>
<dbReference type="InterPro" id="IPR036937">
    <property type="entry name" value="Adhesion_dom_fimbrial_sf"/>
</dbReference>
<dbReference type="Proteomes" id="UP000298551">
    <property type="component" value="Chromosome"/>
</dbReference>
<sequence>MPPFSRFFLSIATAAAMLTLSSQAHAIAGCEWPGASGPMQFKHDLGARWVARDAPVGTKIYSVSTTSLAGPGLILKCDNDGSRRLTADMKTPLARDPGDFPPVDGKTVTGKVLKTNIPGVGLYLELGGFLNGVASNTFQADDGGIGAVPYIGENQRNMTPTFMEMRNLTIKYMALIKTGPIPAGISSFNQEIASGVVSDVGDAVRLNLSGQVQQAQCTLRADAVSANPVQLKNHDVADLKGPGTTTDPVDFYITLNDCEDDPGSSIARAFMRLDGVDGSVSIDRNLGLFTLTTDSTASGIGIQVLRSDNTPLELEAFVDMVPLTPGITRLDLRARYYQTEAVVTPGEAKGALNFTIEYR</sequence>